<protein>
    <submittedName>
        <fullName evidence="2">Glycosyltransferase</fullName>
        <ecNumber evidence="2">2.4.-.-</ecNumber>
    </submittedName>
</protein>
<accession>A0ABW0BX37</accession>
<comment type="caution">
    <text evidence="2">The sequence shown here is derived from an EMBL/GenBank/DDBJ whole genome shotgun (WGS) entry which is preliminary data.</text>
</comment>
<dbReference type="GO" id="GO:0016757">
    <property type="term" value="F:glycosyltransferase activity"/>
    <property type="evidence" value="ECO:0007669"/>
    <property type="project" value="UniProtKB-KW"/>
</dbReference>
<dbReference type="EC" id="2.4.-.-" evidence="2"/>
<evidence type="ECO:0000313" key="3">
    <source>
        <dbReference type="Proteomes" id="UP001596163"/>
    </source>
</evidence>
<keyword evidence="2" id="KW-0808">Transferase</keyword>
<reference evidence="3" key="1">
    <citation type="journal article" date="2019" name="Int. J. Syst. Evol. Microbiol.">
        <title>The Global Catalogue of Microorganisms (GCM) 10K type strain sequencing project: providing services to taxonomists for standard genome sequencing and annotation.</title>
        <authorList>
            <consortium name="The Broad Institute Genomics Platform"/>
            <consortium name="The Broad Institute Genome Sequencing Center for Infectious Disease"/>
            <person name="Wu L."/>
            <person name="Ma J."/>
        </authorList>
    </citation>
    <scope>NUCLEOTIDE SEQUENCE [LARGE SCALE GENOMIC DNA]</scope>
    <source>
        <strain evidence="3">CGMCC 1.7030</strain>
    </source>
</reference>
<dbReference type="CDD" id="cd00761">
    <property type="entry name" value="Glyco_tranf_GTA_type"/>
    <property type="match status" value="1"/>
</dbReference>
<dbReference type="EMBL" id="JBHSKS010000009">
    <property type="protein sequence ID" value="MFC5192507.1"/>
    <property type="molecule type" value="Genomic_DNA"/>
</dbReference>
<sequence>MDITILLEWENAILSELDRSKSLLNEIFSQTQARSEEFELLILHNEKLVSKSFIESFIQQIIEEFDGEPKVPFSVINVDDAHYFQLKNRGVELANGNKIIFFDSDIIPQEGWFEAILEASNQHPNSIISGCSYIDNSDLTGKAFALSWFFPLPPSDTKLNEVSLIFSNNYLAPRELMLSNPYPKMEEGVTRGADTLLWQRLKEKGIKLLTHNGARATHPAPNGIQHILKRGLAEGRDDYKRLFEKEFEVRKPMLRFFKIYLYRCRKVFKSTLINGKKVGLKGLEIPGAIGLMLFYYQLYLIGALTTKFLPSVAKSSWRI</sequence>
<dbReference type="InterPro" id="IPR001173">
    <property type="entry name" value="Glyco_trans_2-like"/>
</dbReference>
<dbReference type="Gene3D" id="3.90.550.10">
    <property type="entry name" value="Spore Coat Polysaccharide Biosynthesis Protein SpsA, Chain A"/>
    <property type="match status" value="1"/>
</dbReference>
<name>A0ABW0BX37_9BACT</name>
<dbReference type="InterPro" id="IPR029044">
    <property type="entry name" value="Nucleotide-diphossugar_trans"/>
</dbReference>
<keyword evidence="3" id="KW-1185">Reference proteome</keyword>
<dbReference type="SUPFAM" id="SSF53448">
    <property type="entry name" value="Nucleotide-diphospho-sugar transferases"/>
    <property type="match status" value="1"/>
</dbReference>
<evidence type="ECO:0000259" key="1">
    <source>
        <dbReference type="Pfam" id="PF00535"/>
    </source>
</evidence>
<proteinExistence type="predicted"/>
<dbReference type="Pfam" id="PF00535">
    <property type="entry name" value="Glycos_transf_2"/>
    <property type="match status" value="1"/>
</dbReference>
<organism evidence="2 3">
    <name type="scientific">Algoriphagus aquatilis</name>
    <dbReference type="NCBI Taxonomy" id="490186"/>
    <lineage>
        <taxon>Bacteria</taxon>
        <taxon>Pseudomonadati</taxon>
        <taxon>Bacteroidota</taxon>
        <taxon>Cytophagia</taxon>
        <taxon>Cytophagales</taxon>
        <taxon>Cyclobacteriaceae</taxon>
        <taxon>Algoriphagus</taxon>
    </lineage>
</organism>
<evidence type="ECO:0000313" key="2">
    <source>
        <dbReference type="EMBL" id="MFC5192507.1"/>
    </source>
</evidence>
<dbReference type="Proteomes" id="UP001596163">
    <property type="component" value="Unassembled WGS sequence"/>
</dbReference>
<keyword evidence="2" id="KW-0328">Glycosyltransferase</keyword>
<feature type="domain" description="Glycosyltransferase 2-like" evidence="1">
    <location>
        <begin position="87"/>
        <end position="147"/>
    </location>
</feature>
<dbReference type="RefSeq" id="WP_377915582.1">
    <property type="nucleotide sequence ID" value="NZ_JBHSKS010000009.1"/>
</dbReference>
<gene>
    <name evidence="2" type="ORF">ACFPIK_12090</name>
</gene>